<evidence type="ECO:0000313" key="3">
    <source>
        <dbReference type="Proteomes" id="UP000006735"/>
    </source>
</evidence>
<reference evidence="2 3" key="1">
    <citation type="journal article" date="2005" name="Nucleic Acids Res.">
        <title>The genome sequence of Xanthomonas oryzae pathovar oryzae KACC10331, the bacterial blight pathogen of rice.</title>
        <authorList>
            <person name="Lee B.M."/>
            <person name="Park Y.J."/>
            <person name="Park D.S."/>
            <person name="Kang H.W."/>
            <person name="Kim J.G."/>
            <person name="Song E.S."/>
            <person name="Park I.C."/>
            <person name="Yoon U.H."/>
            <person name="Hahn J.H."/>
            <person name="Koo B.S."/>
            <person name="Lee G.B."/>
            <person name="Kim H."/>
            <person name="Park H.S."/>
            <person name="Yoon K.O."/>
            <person name="Kim J.H."/>
            <person name="Jung C.H."/>
            <person name="Koh N.H."/>
            <person name="Seo J.S."/>
            <person name="Go S.J."/>
        </authorList>
    </citation>
    <scope>NUCLEOTIDE SEQUENCE [LARGE SCALE GENOMIC DNA]</scope>
    <source>
        <strain evidence="3">KACC10331 / KXO85</strain>
    </source>
</reference>
<gene>
    <name evidence="2" type="ordered locus">XOO0260</name>
</gene>
<protein>
    <submittedName>
        <fullName evidence="2">Uncharacterized protein</fullName>
    </submittedName>
</protein>
<proteinExistence type="predicted"/>
<dbReference type="AlphaFoldDB" id="Q5H6A7"/>
<feature type="compositionally biased region" description="Low complexity" evidence="1">
    <location>
        <begin position="203"/>
        <end position="212"/>
    </location>
</feature>
<name>Q5H6A7_XANOR</name>
<dbReference type="EMBL" id="AE013598">
    <property type="protein sequence ID" value="AAW73513.1"/>
    <property type="molecule type" value="Genomic_DNA"/>
</dbReference>
<organism evidence="2 3">
    <name type="scientific">Xanthomonas oryzae pv. oryzae (strain KACC10331 / KXO85)</name>
    <dbReference type="NCBI Taxonomy" id="291331"/>
    <lineage>
        <taxon>Bacteria</taxon>
        <taxon>Pseudomonadati</taxon>
        <taxon>Pseudomonadota</taxon>
        <taxon>Gammaproteobacteria</taxon>
        <taxon>Lysobacterales</taxon>
        <taxon>Lysobacteraceae</taxon>
        <taxon>Xanthomonas</taxon>
    </lineage>
</organism>
<feature type="region of interest" description="Disordered" evidence="1">
    <location>
        <begin position="202"/>
        <end position="230"/>
    </location>
</feature>
<sequence length="230" mass="23769">MRSPLFLQRILDQVVLEHLLGQQLLQSRVLGLQVLEPLGIGHAHAAELAAPQVVGRLTEAMPSAQVLDRHAGLGFAQEADDLLFGKALLHVPSPRGRELDSKLRCYSNLGGRRVGGDDIPGGKGGVVQVAAVVVADGLLFAGDLEIDGVAPETGDADRGADREHALAIFGVVAVADPAAVGAQVAAQKAVVLGDIGGAGQVGDGEQAQGQQGRMQTHRKTPFSTAVAARQ</sequence>
<evidence type="ECO:0000313" key="2">
    <source>
        <dbReference type="EMBL" id="AAW73513.1"/>
    </source>
</evidence>
<dbReference type="HOGENOM" id="CLU_1204398_0_0_6"/>
<dbReference type="Proteomes" id="UP000006735">
    <property type="component" value="Chromosome"/>
</dbReference>
<evidence type="ECO:0000256" key="1">
    <source>
        <dbReference type="SAM" id="MobiDB-lite"/>
    </source>
</evidence>
<accession>Q5H6A7</accession>
<keyword evidence="3" id="KW-1185">Reference proteome</keyword>
<dbReference type="KEGG" id="xoo:XOO0260"/>